<organism evidence="2 3">
    <name type="scientific">Vreelandella neptunia</name>
    <dbReference type="NCBI Taxonomy" id="115551"/>
    <lineage>
        <taxon>Bacteria</taxon>
        <taxon>Pseudomonadati</taxon>
        <taxon>Pseudomonadota</taxon>
        <taxon>Gammaproteobacteria</taxon>
        <taxon>Oceanospirillales</taxon>
        <taxon>Halomonadaceae</taxon>
        <taxon>Vreelandella</taxon>
    </lineage>
</organism>
<feature type="coiled-coil region" evidence="1">
    <location>
        <begin position="8"/>
        <end position="64"/>
    </location>
</feature>
<comment type="caution">
    <text evidence="2">The sequence shown here is derived from an EMBL/GenBank/DDBJ whole genome shotgun (WGS) entry which is preliminary data.</text>
</comment>
<protein>
    <submittedName>
        <fullName evidence="2">Uncharacterized protein</fullName>
    </submittedName>
</protein>
<dbReference type="RefSeq" id="WP_240720444.1">
    <property type="nucleotide sequence ID" value="NZ_JAKVTW010000029.1"/>
</dbReference>
<evidence type="ECO:0000313" key="3">
    <source>
        <dbReference type="Proteomes" id="UP001320609"/>
    </source>
</evidence>
<sequence length="95" mass="11371">MRQRDEFVEEMKAKLDAWNAEIDKLTAKARQASAEARVKYQEDIERLKKRQAETQLRLEELQYASEAAWETVRQGMEESWELMRKAFRDASSRFK</sequence>
<evidence type="ECO:0000313" key="2">
    <source>
        <dbReference type="EMBL" id="MCH4813942.1"/>
    </source>
</evidence>
<gene>
    <name evidence="2" type="ORF">MLE19_21725</name>
</gene>
<keyword evidence="3" id="KW-1185">Reference proteome</keyword>
<name>A0ABS9SCW9_9GAMM</name>
<reference evidence="2 3" key="1">
    <citation type="submission" date="2022-03" db="EMBL/GenBank/DDBJ databases">
        <title>Genomic signatures underlying metal tolerance in selected Arctic bacterial isolates.</title>
        <authorList>
            <person name="Thomas F.A."/>
            <person name="Venkatachalam S."/>
            <person name="Krishnan K.P."/>
        </authorList>
    </citation>
    <scope>NUCLEOTIDE SEQUENCE [LARGE SCALE GENOMIC DNA]</scope>
    <source>
        <strain evidence="2 3">HM116</strain>
    </source>
</reference>
<dbReference type="EMBL" id="JAKVTW010000029">
    <property type="protein sequence ID" value="MCH4813942.1"/>
    <property type="molecule type" value="Genomic_DNA"/>
</dbReference>
<keyword evidence="1" id="KW-0175">Coiled coil</keyword>
<evidence type="ECO:0000256" key="1">
    <source>
        <dbReference type="SAM" id="Coils"/>
    </source>
</evidence>
<accession>A0ABS9SCW9</accession>
<proteinExistence type="predicted"/>
<dbReference type="Proteomes" id="UP001320609">
    <property type="component" value="Unassembled WGS sequence"/>
</dbReference>